<dbReference type="Proteomes" id="UP000290572">
    <property type="component" value="Unassembled WGS sequence"/>
</dbReference>
<organism evidence="1 2">
    <name type="scientific">Labeo rohita</name>
    <name type="common">Indian major carp</name>
    <name type="synonym">Cyprinus rohita</name>
    <dbReference type="NCBI Taxonomy" id="84645"/>
    <lineage>
        <taxon>Eukaryota</taxon>
        <taxon>Metazoa</taxon>
        <taxon>Chordata</taxon>
        <taxon>Craniata</taxon>
        <taxon>Vertebrata</taxon>
        <taxon>Euteleostomi</taxon>
        <taxon>Actinopterygii</taxon>
        <taxon>Neopterygii</taxon>
        <taxon>Teleostei</taxon>
        <taxon>Ostariophysi</taxon>
        <taxon>Cypriniformes</taxon>
        <taxon>Cyprinidae</taxon>
        <taxon>Labeoninae</taxon>
        <taxon>Labeonini</taxon>
        <taxon>Labeo</taxon>
    </lineage>
</organism>
<name>A0A498MJ04_LABRO</name>
<evidence type="ECO:0000313" key="2">
    <source>
        <dbReference type="Proteomes" id="UP000290572"/>
    </source>
</evidence>
<protein>
    <submittedName>
        <fullName evidence="1">Uncharacterized protein</fullName>
    </submittedName>
</protein>
<reference evidence="1 2" key="1">
    <citation type="submission" date="2018-03" db="EMBL/GenBank/DDBJ databases">
        <title>Draft genome sequence of Rohu Carp (Labeo rohita).</title>
        <authorList>
            <person name="Das P."/>
            <person name="Kushwaha B."/>
            <person name="Joshi C.G."/>
            <person name="Kumar D."/>
            <person name="Nagpure N.S."/>
            <person name="Sahoo L."/>
            <person name="Das S.P."/>
            <person name="Bit A."/>
            <person name="Patnaik S."/>
            <person name="Meher P.K."/>
            <person name="Jayasankar P."/>
            <person name="Koringa P.G."/>
            <person name="Patel N.V."/>
            <person name="Hinsu A.T."/>
            <person name="Kumar R."/>
            <person name="Pandey M."/>
            <person name="Agarwal S."/>
            <person name="Srivastava S."/>
            <person name="Singh M."/>
            <person name="Iquebal M.A."/>
            <person name="Jaiswal S."/>
            <person name="Angadi U.B."/>
            <person name="Kumar N."/>
            <person name="Raza M."/>
            <person name="Shah T.M."/>
            <person name="Rai A."/>
            <person name="Jena J.K."/>
        </authorList>
    </citation>
    <scope>NUCLEOTIDE SEQUENCE [LARGE SCALE GENOMIC DNA]</scope>
    <source>
        <strain evidence="1">DASCIFA01</strain>
        <tissue evidence="1">Testis</tissue>
    </source>
</reference>
<sequence length="123" mass="13270">MRPKILTVEQLTTTAEQTGPKIPTVELMELRITSVELMVQEITKMAQAGLMSTNVELARQVTTTLDQVPLRAPDLREVRMPDAGLESTEDAGLPATRTDIIGGSANLETGLKRLGITLVASDV</sequence>
<keyword evidence="2" id="KW-1185">Reference proteome</keyword>
<dbReference type="EMBL" id="QBIY01012768">
    <property type="protein sequence ID" value="RXN16957.1"/>
    <property type="molecule type" value="Genomic_DNA"/>
</dbReference>
<accession>A0A498MJ04</accession>
<evidence type="ECO:0000313" key="1">
    <source>
        <dbReference type="EMBL" id="RXN16957.1"/>
    </source>
</evidence>
<dbReference type="AlphaFoldDB" id="A0A498MJ04"/>
<comment type="caution">
    <text evidence="1">The sequence shown here is derived from an EMBL/GenBank/DDBJ whole genome shotgun (WGS) entry which is preliminary data.</text>
</comment>
<proteinExistence type="predicted"/>
<gene>
    <name evidence="1" type="ORF">ROHU_027160</name>
</gene>